<dbReference type="Proteomes" id="UP000008467">
    <property type="component" value="Chromosome"/>
</dbReference>
<dbReference type="InterPro" id="IPR049492">
    <property type="entry name" value="BD-FAE-like_dom"/>
</dbReference>
<gene>
    <name evidence="3" type="ordered locus">Clole_3848</name>
</gene>
<organism evidence="3 4">
    <name type="scientific">Cellulosilyticum lentocellum (strain ATCC 49066 / DSM 5427 / NCIMB 11756 / RHM5)</name>
    <name type="common">Clostridium lentocellum</name>
    <dbReference type="NCBI Taxonomy" id="642492"/>
    <lineage>
        <taxon>Bacteria</taxon>
        <taxon>Bacillati</taxon>
        <taxon>Bacillota</taxon>
        <taxon>Clostridia</taxon>
        <taxon>Lachnospirales</taxon>
        <taxon>Cellulosilyticaceae</taxon>
        <taxon>Cellulosilyticum</taxon>
    </lineage>
</organism>
<reference evidence="3 4" key="1">
    <citation type="journal article" date="2011" name="J. Bacteriol.">
        <title>Complete genome sequence of the cellulose-degrading bacterium Cellulosilyticum lentocellum.</title>
        <authorList>
            <consortium name="US DOE Joint Genome Institute"/>
            <person name="Miller D.A."/>
            <person name="Suen G."/>
            <person name="Bruce D."/>
            <person name="Copeland A."/>
            <person name="Cheng J.F."/>
            <person name="Detter C."/>
            <person name="Goodwin L.A."/>
            <person name="Han C.S."/>
            <person name="Hauser L.J."/>
            <person name="Land M.L."/>
            <person name="Lapidus A."/>
            <person name="Lucas S."/>
            <person name="Meincke L."/>
            <person name="Pitluck S."/>
            <person name="Tapia R."/>
            <person name="Teshima H."/>
            <person name="Woyke T."/>
            <person name="Fox B.G."/>
            <person name="Angert E.R."/>
            <person name="Currie C.R."/>
        </authorList>
    </citation>
    <scope>NUCLEOTIDE SEQUENCE [LARGE SCALE GENOMIC DNA]</scope>
    <source>
        <strain evidence="4">ATCC 49066 / DSM 5427 / NCIMB 11756 / RHM5</strain>
    </source>
</reference>
<dbReference type="EMBL" id="CP002582">
    <property type="protein sequence ID" value="ADZ85528.1"/>
    <property type="molecule type" value="Genomic_DNA"/>
</dbReference>
<protein>
    <submittedName>
        <fullName evidence="3">Acetyl esterase</fullName>
    </submittedName>
</protein>
<dbReference type="Gene3D" id="3.40.50.1820">
    <property type="entry name" value="alpha/beta hydrolase"/>
    <property type="match status" value="1"/>
</dbReference>
<feature type="domain" description="BD-FAE-like" evidence="2">
    <location>
        <begin position="39"/>
        <end position="222"/>
    </location>
</feature>
<dbReference type="InterPro" id="IPR029058">
    <property type="entry name" value="AB_hydrolase_fold"/>
</dbReference>
<keyword evidence="4" id="KW-1185">Reference proteome</keyword>
<dbReference type="SUPFAM" id="SSF53474">
    <property type="entry name" value="alpha/beta-Hydrolases"/>
    <property type="match status" value="1"/>
</dbReference>
<accession>F2JJD3</accession>
<evidence type="ECO:0000256" key="1">
    <source>
        <dbReference type="ARBA" id="ARBA00022801"/>
    </source>
</evidence>
<keyword evidence="1" id="KW-0378">Hydrolase</keyword>
<dbReference type="InterPro" id="IPR050300">
    <property type="entry name" value="GDXG_lipolytic_enzyme"/>
</dbReference>
<evidence type="ECO:0000259" key="2">
    <source>
        <dbReference type="Pfam" id="PF20434"/>
    </source>
</evidence>
<dbReference type="HOGENOM" id="CLU_012494_5_2_9"/>
<dbReference type="Pfam" id="PF20434">
    <property type="entry name" value="BD-FAE"/>
    <property type="match status" value="1"/>
</dbReference>
<evidence type="ECO:0000313" key="3">
    <source>
        <dbReference type="EMBL" id="ADZ85528.1"/>
    </source>
</evidence>
<name>F2JJD3_CELLD</name>
<dbReference type="GO" id="GO:0016787">
    <property type="term" value="F:hydrolase activity"/>
    <property type="evidence" value="ECO:0007669"/>
    <property type="project" value="UniProtKB-KW"/>
</dbReference>
<dbReference type="PANTHER" id="PTHR48081:SF6">
    <property type="entry name" value="PEPTIDASE S9 PROLYL OLIGOPEPTIDASE CATALYTIC DOMAIN-CONTAINING PROTEIN"/>
    <property type="match status" value="1"/>
</dbReference>
<evidence type="ECO:0000313" key="4">
    <source>
        <dbReference type="Proteomes" id="UP000008467"/>
    </source>
</evidence>
<proteinExistence type="predicted"/>
<dbReference type="RefSeq" id="WP_013658802.1">
    <property type="nucleotide sequence ID" value="NC_015275.1"/>
</dbReference>
<dbReference type="PANTHER" id="PTHR48081">
    <property type="entry name" value="AB HYDROLASE SUPERFAMILY PROTEIN C4A8.06C"/>
    <property type="match status" value="1"/>
</dbReference>
<dbReference type="AlphaFoldDB" id="F2JJD3"/>
<dbReference type="KEGG" id="cle:Clole_3848"/>
<dbReference type="eggNOG" id="COG0657">
    <property type="taxonomic scope" value="Bacteria"/>
</dbReference>
<sequence length="273" mass="30467">MKHFEKNITIKTEGASENTARLLAYIPDTHEAQGIYRIRPAVLILPGGGYEYTSEREGEPIALKFLTEGVCAFVLHYSPAPARFPQALCEALTAIGYIREHAEEWKIDKDQIAVCGFSAGGHLCASVGTFWNKSFLESYIGTDREKVKPNKLILSYPVITSGEFTHQGSMDNLLGNNKEAELLELASLENQVTKDVPPSFIWHTYEDETVPVQNALLFASALVKEQVPVELHVYRRGGHGLSLGNHLVQGEMQYGETHISSDWIDKAIRFIFD</sequence>
<dbReference type="STRING" id="642492.Clole_3848"/>